<evidence type="ECO:0000313" key="4">
    <source>
        <dbReference type="Proteomes" id="UP000199352"/>
    </source>
</evidence>
<dbReference type="PANTHER" id="PTHR35201:SF4">
    <property type="entry name" value="BETA-PINACENE SYNTHASE-RELATED"/>
    <property type="match status" value="1"/>
</dbReference>
<dbReference type="Pfam" id="PF19086">
    <property type="entry name" value="Terpene_syn_C_2"/>
    <property type="match status" value="1"/>
</dbReference>
<proteinExistence type="inferred from homology"/>
<keyword evidence="2" id="KW-0460">Magnesium</keyword>
<dbReference type="InterPro" id="IPR008949">
    <property type="entry name" value="Isoprenoid_synthase_dom_sf"/>
</dbReference>
<dbReference type="STRING" id="402600.SAMN05216188_10839"/>
<dbReference type="GO" id="GO:0046872">
    <property type="term" value="F:metal ion binding"/>
    <property type="evidence" value="ECO:0007669"/>
    <property type="project" value="UniProtKB-KW"/>
</dbReference>
<sequence>MTDTQITVPPFYCPIPPAVQGQFHELADSSMEWAQRIGICPDQHHQARVLASASAEFAARTAPHGSTDRLRVYADFVHWAFAFDDVRCDGKDLTELVPLVARLLRMLEGVNHRLCGDDPFLIALHDIAVRFRDCATPVQFRRWLEAHRQWLFGVVQINAGSRQDHTLPLEQYLIARFHDGGGPVVTTMMEAMELGPGRDVPGHEMDSPAVRALTEACWTIAIWDNDRISRYKEIRGRTDRCNLVDVLMHAHGWSPHRALQEVVALRDRALRQFLELRERQLSKASPELRDYLTGLGHVIRGNIDWSLSVARYNTVFDPEDWSVVEKLAIGARVIEQQDLEERSAPTMPSIAWWWDPET</sequence>
<dbReference type="RefSeq" id="WP_089952311.1">
    <property type="nucleotide sequence ID" value="NZ_FOFR01000008.1"/>
</dbReference>
<comment type="similarity">
    <text evidence="2">Belongs to the terpene synthase family.</text>
</comment>
<dbReference type="EMBL" id="FOFR01000008">
    <property type="protein sequence ID" value="SER13381.1"/>
    <property type="molecule type" value="Genomic_DNA"/>
</dbReference>
<protein>
    <recommendedName>
        <fullName evidence="2">Terpene synthase</fullName>
        <ecNumber evidence="2">4.2.3.-</ecNumber>
    </recommendedName>
</protein>
<dbReference type="Proteomes" id="UP000199352">
    <property type="component" value="Unassembled WGS sequence"/>
</dbReference>
<dbReference type="Gene3D" id="1.10.600.10">
    <property type="entry name" value="Farnesyl Diphosphate Synthase"/>
    <property type="match status" value="1"/>
</dbReference>
<dbReference type="SUPFAM" id="SSF48576">
    <property type="entry name" value="Terpenoid synthases"/>
    <property type="match status" value="1"/>
</dbReference>
<gene>
    <name evidence="3" type="ORF">SAMN05216188_10839</name>
</gene>
<dbReference type="EC" id="4.2.3.-" evidence="2"/>
<keyword evidence="1 2" id="KW-0456">Lyase</keyword>
<comment type="cofactor">
    <cofactor evidence="2">
        <name>Mg(2+)</name>
        <dbReference type="ChEBI" id="CHEBI:18420"/>
    </cofactor>
</comment>
<dbReference type="GO" id="GO:0010333">
    <property type="term" value="F:terpene synthase activity"/>
    <property type="evidence" value="ECO:0007669"/>
    <property type="project" value="InterPro"/>
</dbReference>
<dbReference type="SFLD" id="SFLDS00005">
    <property type="entry name" value="Isoprenoid_Synthase_Type_I"/>
    <property type="match status" value="1"/>
</dbReference>
<dbReference type="PANTHER" id="PTHR35201">
    <property type="entry name" value="TERPENE SYNTHASE"/>
    <property type="match status" value="1"/>
</dbReference>
<name>A0A1H9LPG3_9PSEU</name>
<keyword evidence="2" id="KW-0479">Metal-binding</keyword>
<keyword evidence="4" id="KW-1185">Reference proteome</keyword>
<dbReference type="InterPro" id="IPR034686">
    <property type="entry name" value="Terpene_cyclase-like_2"/>
</dbReference>
<organism evidence="3 4">
    <name type="scientific">Lentzea xinjiangensis</name>
    <dbReference type="NCBI Taxonomy" id="402600"/>
    <lineage>
        <taxon>Bacteria</taxon>
        <taxon>Bacillati</taxon>
        <taxon>Actinomycetota</taxon>
        <taxon>Actinomycetes</taxon>
        <taxon>Pseudonocardiales</taxon>
        <taxon>Pseudonocardiaceae</taxon>
        <taxon>Lentzea</taxon>
    </lineage>
</organism>
<evidence type="ECO:0000256" key="2">
    <source>
        <dbReference type="RuleBase" id="RU366034"/>
    </source>
</evidence>
<dbReference type="OrthoDB" id="2989600at2"/>
<reference evidence="4" key="1">
    <citation type="submission" date="2016-10" db="EMBL/GenBank/DDBJ databases">
        <authorList>
            <person name="Varghese N."/>
            <person name="Submissions S."/>
        </authorList>
    </citation>
    <scope>NUCLEOTIDE SEQUENCE [LARGE SCALE GENOMIC DNA]</scope>
    <source>
        <strain evidence="4">CGMCC 4.3525</strain>
    </source>
</reference>
<evidence type="ECO:0000256" key="1">
    <source>
        <dbReference type="ARBA" id="ARBA00023239"/>
    </source>
</evidence>
<evidence type="ECO:0000313" key="3">
    <source>
        <dbReference type="EMBL" id="SER13381.1"/>
    </source>
</evidence>
<dbReference type="SFLD" id="SFLDG01020">
    <property type="entry name" value="Terpene_Cyclase_Like_2"/>
    <property type="match status" value="1"/>
</dbReference>
<dbReference type="AlphaFoldDB" id="A0A1H9LPG3"/>
<accession>A0A1H9LPG3</accession>